<name>A0A919D652_9ACTN</name>
<reference evidence="2" key="1">
    <citation type="journal article" date="2014" name="Int. J. Syst. Evol. Microbiol.">
        <title>Complete genome sequence of Corynebacterium casei LMG S-19264T (=DSM 44701T), isolated from a smear-ripened cheese.</title>
        <authorList>
            <consortium name="US DOE Joint Genome Institute (JGI-PGF)"/>
            <person name="Walter F."/>
            <person name="Albersmeier A."/>
            <person name="Kalinowski J."/>
            <person name="Ruckert C."/>
        </authorList>
    </citation>
    <scope>NUCLEOTIDE SEQUENCE</scope>
    <source>
        <strain evidence="2">JCM 4714</strain>
    </source>
</reference>
<comment type="caution">
    <text evidence="2">The sequence shown here is derived from an EMBL/GenBank/DDBJ whole genome shotgun (WGS) entry which is preliminary data.</text>
</comment>
<organism evidence="2 3">
    <name type="scientific">Streptomyces alanosinicus</name>
    <dbReference type="NCBI Taxonomy" id="68171"/>
    <lineage>
        <taxon>Bacteria</taxon>
        <taxon>Bacillati</taxon>
        <taxon>Actinomycetota</taxon>
        <taxon>Actinomycetes</taxon>
        <taxon>Kitasatosporales</taxon>
        <taxon>Streptomycetaceae</taxon>
        <taxon>Streptomyces</taxon>
    </lineage>
</organism>
<evidence type="ECO:0008006" key="4">
    <source>
        <dbReference type="Google" id="ProtNLM"/>
    </source>
</evidence>
<dbReference type="AlphaFoldDB" id="A0A919D652"/>
<evidence type="ECO:0000313" key="3">
    <source>
        <dbReference type="Proteomes" id="UP000655443"/>
    </source>
</evidence>
<reference evidence="2" key="2">
    <citation type="submission" date="2020-09" db="EMBL/GenBank/DDBJ databases">
        <authorList>
            <person name="Sun Q."/>
            <person name="Ohkuma M."/>
        </authorList>
    </citation>
    <scope>NUCLEOTIDE SEQUENCE</scope>
    <source>
        <strain evidence="2">JCM 4714</strain>
    </source>
</reference>
<dbReference type="Pfam" id="PF13822">
    <property type="entry name" value="ACC_epsilon"/>
    <property type="match status" value="1"/>
</dbReference>
<dbReference type="Proteomes" id="UP000655443">
    <property type="component" value="Unassembled WGS sequence"/>
</dbReference>
<accession>A0A919D652</accession>
<dbReference type="EMBL" id="BMVG01000042">
    <property type="protein sequence ID" value="GHE13578.1"/>
    <property type="molecule type" value="Genomic_DNA"/>
</dbReference>
<feature type="region of interest" description="Disordered" evidence="1">
    <location>
        <begin position="34"/>
        <end position="70"/>
    </location>
</feature>
<keyword evidence="3" id="KW-1185">Reference proteome</keyword>
<sequence length="70" mass="7698">MTAGMTAQEPLIRIERGTLDDDGIAVLTALLLTRTGRNDQPRPTSRTTPAPLWSAVGPHARYRSPASWQR</sequence>
<dbReference type="GO" id="GO:0003989">
    <property type="term" value="F:acetyl-CoA carboxylase activity"/>
    <property type="evidence" value="ECO:0007669"/>
    <property type="project" value="InterPro"/>
</dbReference>
<evidence type="ECO:0000313" key="2">
    <source>
        <dbReference type="EMBL" id="GHE13578.1"/>
    </source>
</evidence>
<dbReference type="GO" id="GO:0004658">
    <property type="term" value="F:propionyl-CoA carboxylase activity"/>
    <property type="evidence" value="ECO:0007669"/>
    <property type="project" value="InterPro"/>
</dbReference>
<proteinExistence type="predicted"/>
<evidence type="ECO:0000256" key="1">
    <source>
        <dbReference type="SAM" id="MobiDB-lite"/>
    </source>
</evidence>
<dbReference type="InterPro" id="IPR032716">
    <property type="entry name" value="ACC_epsilon"/>
</dbReference>
<protein>
    <recommendedName>
        <fullName evidence="4">Acyl-CoA carboxylase subunit epsilon</fullName>
    </recommendedName>
</protein>
<gene>
    <name evidence="2" type="ORF">GCM10010339_80960</name>
</gene>